<organism evidence="1 2">
    <name type="scientific">Thelephora ganbajun</name>
    <name type="common">Ganba fungus</name>
    <dbReference type="NCBI Taxonomy" id="370292"/>
    <lineage>
        <taxon>Eukaryota</taxon>
        <taxon>Fungi</taxon>
        <taxon>Dikarya</taxon>
        <taxon>Basidiomycota</taxon>
        <taxon>Agaricomycotina</taxon>
        <taxon>Agaricomycetes</taxon>
        <taxon>Thelephorales</taxon>
        <taxon>Thelephoraceae</taxon>
        <taxon>Thelephora</taxon>
    </lineage>
</organism>
<reference evidence="1" key="1">
    <citation type="submission" date="2019-10" db="EMBL/GenBank/DDBJ databases">
        <authorList>
            <consortium name="DOE Joint Genome Institute"/>
            <person name="Kuo A."/>
            <person name="Miyauchi S."/>
            <person name="Kiss E."/>
            <person name="Drula E."/>
            <person name="Kohler A."/>
            <person name="Sanchez-Garcia M."/>
            <person name="Andreopoulos B."/>
            <person name="Barry K.W."/>
            <person name="Bonito G."/>
            <person name="Buee M."/>
            <person name="Carver A."/>
            <person name="Chen C."/>
            <person name="Cichocki N."/>
            <person name="Clum A."/>
            <person name="Culley D."/>
            <person name="Crous P.W."/>
            <person name="Fauchery L."/>
            <person name="Girlanda M."/>
            <person name="Hayes R."/>
            <person name="Keri Z."/>
            <person name="Labutti K."/>
            <person name="Lipzen A."/>
            <person name="Lombard V."/>
            <person name="Magnuson J."/>
            <person name="Maillard F."/>
            <person name="Morin E."/>
            <person name="Murat C."/>
            <person name="Nolan M."/>
            <person name="Ohm R."/>
            <person name="Pangilinan J."/>
            <person name="Pereira M."/>
            <person name="Perotto S."/>
            <person name="Peter M."/>
            <person name="Riley R."/>
            <person name="Sitrit Y."/>
            <person name="Stielow B."/>
            <person name="Szollosi G."/>
            <person name="Zifcakova L."/>
            <person name="Stursova M."/>
            <person name="Spatafora J.W."/>
            <person name="Tedersoo L."/>
            <person name="Vaario L.-M."/>
            <person name="Yamada A."/>
            <person name="Yan M."/>
            <person name="Wang P."/>
            <person name="Xu J."/>
            <person name="Bruns T."/>
            <person name="Baldrian P."/>
            <person name="Vilgalys R."/>
            <person name="Henrissat B."/>
            <person name="Grigoriev I.V."/>
            <person name="Hibbett D."/>
            <person name="Nagy L.G."/>
            <person name="Martin F.M."/>
        </authorList>
    </citation>
    <scope>NUCLEOTIDE SEQUENCE</scope>
    <source>
        <strain evidence="1">P2</strain>
    </source>
</reference>
<name>A0ACB6ZQD7_THEGA</name>
<evidence type="ECO:0000313" key="2">
    <source>
        <dbReference type="Proteomes" id="UP000886501"/>
    </source>
</evidence>
<evidence type="ECO:0000313" key="1">
    <source>
        <dbReference type="EMBL" id="KAF9651643.1"/>
    </source>
</evidence>
<keyword evidence="2" id="KW-1185">Reference proteome</keyword>
<proteinExistence type="predicted"/>
<accession>A0ACB6ZQD7</accession>
<sequence>MRGDIWLALEIIGAIGLFITERHTHGSSILSALSCVARTISCHVAALITSAVLYRLSPLHPLAKFPGPLINRITSLKLVQIVASGKRYEIINDLHKRYGVAVRTGPNTISLNSHDAILPIYASASAWDKSDAYQLGLIPGTGLFFIRDRKSHDYRRRHYWAPSLTNDAIVSYTPMINRRTNNLLEALANRREDGIVDVSLALNHWTHDVTGELVFGDSYWENFCKNGDHKGMVDSAITETIVFEILGEAPSLFNVLWWFPTTKALRTMDDCAEVALKQRRHIGSQSKDMMTYLLSEVPSPAPKLPDSHLRQEAIIAIQAGTNGISAAITFAFFFLASNPEIYARLKIEIKDFFPDFDGSEIFDGKMVEKLPYLNAVAEESLRLGAPLGSFPRTTPKGGAYIAGQYIPEGTIVGVPAWAQLISEENFYPHPESFIPERWLPGGLGPGSRCDKNAIMTFSHGPFGCMGKQFAHLEMRLVLVKTLLRYDFKFAPDFDSVKFLAGVKNMRVTSFGYPLRLQVTF</sequence>
<gene>
    <name evidence="1" type="ORF">BDM02DRAFT_3090880</name>
</gene>
<dbReference type="Proteomes" id="UP000886501">
    <property type="component" value="Unassembled WGS sequence"/>
</dbReference>
<comment type="caution">
    <text evidence="1">The sequence shown here is derived from an EMBL/GenBank/DDBJ whole genome shotgun (WGS) entry which is preliminary data.</text>
</comment>
<dbReference type="EMBL" id="MU117974">
    <property type="protein sequence ID" value="KAF9651643.1"/>
    <property type="molecule type" value="Genomic_DNA"/>
</dbReference>
<protein>
    <submittedName>
        <fullName evidence="1">Cytochrome P450</fullName>
    </submittedName>
</protein>
<reference evidence="1" key="2">
    <citation type="journal article" date="2020" name="Nat. Commun.">
        <title>Large-scale genome sequencing of mycorrhizal fungi provides insights into the early evolution of symbiotic traits.</title>
        <authorList>
            <person name="Miyauchi S."/>
            <person name="Kiss E."/>
            <person name="Kuo A."/>
            <person name="Drula E."/>
            <person name="Kohler A."/>
            <person name="Sanchez-Garcia M."/>
            <person name="Morin E."/>
            <person name="Andreopoulos B."/>
            <person name="Barry K.W."/>
            <person name="Bonito G."/>
            <person name="Buee M."/>
            <person name="Carver A."/>
            <person name="Chen C."/>
            <person name="Cichocki N."/>
            <person name="Clum A."/>
            <person name="Culley D."/>
            <person name="Crous P.W."/>
            <person name="Fauchery L."/>
            <person name="Girlanda M."/>
            <person name="Hayes R.D."/>
            <person name="Keri Z."/>
            <person name="LaButti K."/>
            <person name="Lipzen A."/>
            <person name="Lombard V."/>
            <person name="Magnuson J."/>
            <person name="Maillard F."/>
            <person name="Murat C."/>
            <person name="Nolan M."/>
            <person name="Ohm R.A."/>
            <person name="Pangilinan J."/>
            <person name="Pereira M.F."/>
            <person name="Perotto S."/>
            <person name="Peter M."/>
            <person name="Pfister S."/>
            <person name="Riley R."/>
            <person name="Sitrit Y."/>
            <person name="Stielow J.B."/>
            <person name="Szollosi G."/>
            <person name="Zifcakova L."/>
            <person name="Stursova M."/>
            <person name="Spatafora J.W."/>
            <person name="Tedersoo L."/>
            <person name="Vaario L.M."/>
            <person name="Yamada A."/>
            <person name="Yan M."/>
            <person name="Wang P."/>
            <person name="Xu J."/>
            <person name="Bruns T."/>
            <person name="Baldrian P."/>
            <person name="Vilgalys R."/>
            <person name="Dunand C."/>
            <person name="Henrissat B."/>
            <person name="Grigoriev I.V."/>
            <person name="Hibbett D."/>
            <person name="Nagy L.G."/>
            <person name="Martin F.M."/>
        </authorList>
    </citation>
    <scope>NUCLEOTIDE SEQUENCE</scope>
    <source>
        <strain evidence="1">P2</strain>
    </source>
</reference>